<accession>A0A1H5YLG8</accession>
<dbReference type="InterPro" id="IPR021308">
    <property type="entry name" value="GfcB"/>
</dbReference>
<dbReference type="AlphaFoldDB" id="A0A1H5YLG8"/>
<keyword evidence="1" id="KW-0732">Signal</keyword>
<dbReference type="Proteomes" id="UP000236742">
    <property type="component" value="Unassembled WGS sequence"/>
</dbReference>
<dbReference type="Gene3D" id="2.40.360.10">
    <property type="entry name" value="YmcC-like"/>
    <property type="match status" value="1"/>
</dbReference>
<keyword evidence="3" id="KW-1185">Reference proteome</keyword>
<feature type="chain" id="PRO_5009290684" evidence="1">
    <location>
        <begin position="24"/>
        <end position="212"/>
    </location>
</feature>
<feature type="signal peptide" evidence="1">
    <location>
        <begin position="1"/>
        <end position="23"/>
    </location>
</feature>
<organism evidence="2 3">
    <name type="scientific">Jhaorihella thermophila</name>
    <dbReference type="NCBI Taxonomy" id="488547"/>
    <lineage>
        <taxon>Bacteria</taxon>
        <taxon>Pseudomonadati</taxon>
        <taxon>Pseudomonadota</taxon>
        <taxon>Alphaproteobacteria</taxon>
        <taxon>Rhodobacterales</taxon>
        <taxon>Paracoccaceae</taxon>
        <taxon>Jhaorihella</taxon>
    </lineage>
</organism>
<dbReference type="InterPro" id="IPR023373">
    <property type="entry name" value="YmcC_sf"/>
</dbReference>
<evidence type="ECO:0000313" key="2">
    <source>
        <dbReference type="EMBL" id="SEG24580.1"/>
    </source>
</evidence>
<gene>
    <name evidence="2" type="ORF">SAMN05421751_1204</name>
</gene>
<dbReference type="EMBL" id="FNVD01000020">
    <property type="protein sequence ID" value="SEG24580.1"/>
    <property type="molecule type" value="Genomic_DNA"/>
</dbReference>
<evidence type="ECO:0000313" key="3">
    <source>
        <dbReference type="Proteomes" id="UP000236742"/>
    </source>
</evidence>
<dbReference type="OrthoDB" id="6237231at2"/>
<dbReference type="RefSeq" id="WP_104009072.1">
    <property type="nucleotide sequence ID" value="NZ_FNVD01000020.1"/>
</dbReference>
<evidence type="ECO:0000256" key="1">
    <source>
        <dbReference type="SAM" id="SignalP"/>
    </source>
</evidence>
<name>A0A1H5YLG8_9RHOB</name>
<dbReference type="SUPFAM" id="SSF159270">
    <property type="entry name" value="YmcC-like"/>
    <property type="match status" value="1"/>
</dbReference>
<dbReference type="Pfam" id="PF11102">
    <property type="entry name" value="YjbF"/>
    <property type="match status" value="1"/>
</dbReference>
<proteinExistence type="predicted"/>
<protein>
    <submittedName>
        <fullName evidence="2">Group 4 capsule polysaccharide lipoprotein gfcB, YjbF</fullName>
    </submittedName>
</protein>
<keyword evidence="2" id="KW-0449">Lipoprotein</keyword>
<reference evidence="2 3" key="1">
    <citation type="submission" date="2016-10" db="EMBL/GenBank/DDBJ databases">
        <authorList>
            <person name="de Groot N.N."/>
        </authorList>
    </citation>
    <scope>NUCLEOTIDE SEQUENCE [LARGE SCALE GENOMIC DNA]</scope>
    <source>
        <strain evidence="2 3">DSM 23413</strain>
    </source>
</reference>
<sequence length="212" mass="22792">MIGRATRFLALVALAACSNAANEDDVFVKALNLGGDKVVPRAQALYDAGAPRIVIGIPKTDRSAIMVLEARRDGLETWLSADGAAVILDRGLLRGTRGLGAGLLASDVSQSAALVLAGREGRATRFHTFLTGTDETVTRTYECRVEDRGARTVELGSRQVSTRLMAESCNSTDQQFVNLYWVDDGDGRIVLSRQWTGDYLGDISLRAGDSRS</sequence>